<dbReference type="PANTHER" id="PTHR30543">
    <property type="entry name" value="CHROMATE REDUCTASE"/>
    <property type="match status" value="1"/>
</dbReference>
<dbReference type="GO" id="GO:0016491">
    <property type="term" value="F:oxidoreductase activity"/>
    <property type="evidence" value="ECO:0007669"/>
    <property type="project" value="UniProtKB-KW"/>
</dbReference>
<feature type="domain" description="NADPH-dependent FMN reductase-like" evidence="1">
    <location>
        <begin position="11"/>
        <end position="150"/>
    </location>
</feature>
<dbReference type="InterPro" id="IPR050712">
    <property type="entry name" value="NAD(P)H-dep_reductase"/>
</dbReference>
<dbReference type="Gene3D" id="3.40.50.360">
    <property type="match status" value="1"/>
</dbReference>
<dbReference type="SUPFAM" id="SSF52218">
    <property type="entry name" value="Flavoproteins"/>
    <property type="match status" value="1"/>
</dbReference>
<dbReference type="GO" id="GO:0005829">
    <property type="term" value="C:cytosol"/>
    <property type="evidence" value="ECO:0007669"/>
    <property type="project" value="TreeGrafter"/>
</dbReference>
<dbReference type="Pfam" id="PF03358">
    <property type="entry name" value="FMN_red"/>
    <property type="match status" value="1"/>
</dbReference>
<sequence length="198" mass="21003">MARFKAHAPLIIGIGGTTRIGSSSEKVLRAALAEAEKLGARTLLLAGPDLVLPLYAPEEPTRDLKAQRLITAIRECDGVIIASPGYHGSISGMVKNALDYVEDLRKDERPYLDGRAVGCIACAYGWQATGSVLAALRSIVHALRGWPTPLGIAANSLDELFDEQGACTDKVLAPQLRILAEQVVSFAAKAPAEARAFA</sequence>
<organism evidence="2 3">
    <name type="scientific">Terricaulis silvestris</name>
    <dbReference type="NCBI Taxonomy" id="2686094"/>
    <lineage>
        <taxon>Bacteria</taxon>
        <taxon>Pseudomonadati</taxon>
        <taxon>Pseudomonadota</taxon>
        <taxon>Alphaproteobacteria</taxon>
        <taxon>Caulobacterales</taxon>
        <taxon>Caulobacteraceae</taxon>
        <taxon>Terricaulis</taxon>
    </lineage>
</organism>
<evidence type="ECO:0000259" key="1">
    <source>
        <dbReference type="Pfam" id="PF03358"/>
    </source>
</evidence>
<dbReference type="KEGG" id="tsv:DSM104635_00491"/>
<dbReference type="PANTHER" id="PTHR30543:SF21">
    <property type="entry name" value="NAD(P)H-DEPENDENT FMN REDUCTASE LOT6"/>
    <property type="match status" value="1"/>
</dbReference>
<dbReference type="InterPro" id="IPR029039">
    <property type="entry name" value="Flavoprotein-like_sf"/>
</dbReference>
<gene>
    <name evidence="2" type="primary">azo1_1</name>
    <name evidence="2" type="ORF">DSM104635_00491</name>
</gene>
<protein>
    <submittedName>
        <fullName evidence="2">FMN-dependent NADPH-azoreductase</fullName>
        <ecNumber evidence="2">1.7.-.-</ecNumber>
    </submittedName>
</protein>
<dbReference type="RefSeq" id="WP_158764678.1">
    <property type="nucleotide sequence ID" value="NZ_CP047045.1"/>
</dbReference>
<name>A0A6I6MH43_9CAUL</name>
<reference evidence="3" key="1">
    <citation type="submission" date="2019-12" db="EMBL/GenBank/DDBJ databases">
        <title>Complete genome of Terracaulis silvestris 0127_4.</title>
        <authorList>
            <person name="Vieira S."/>
            <person name="Riedel T."/>
            <person name="Sproer C."/>
            <person name="Pascual J."/>
            <person name="Boedeker C."/>
            <person name="Overmann J."/>
        </authorList>
    </citation>
    <scope>NUCLEOTIDE SEQUENCE [LARGE SCALE GENOMIC DNA]</scope>
    <source>
        <strain evidence="3">0127_4</strain>
    </source>
</reference>
<accession>A0A6I6MH43</accession>
<keyword evidence="3" id="KW-1185">Reference proteome</keyword>
<evidence type="ECO:0000313" key="3">
    <source>
        <dbReference type="Proteomes" id="UP000431269"/>
    </source>
</evidence>
<keyword evidence="2" id="KW-0560">Oxidoreductase</keyword>
<dbReference type="EMBL" id="CP047045">
    <property type="protein sequence ID" value="QGZ93679.1"/>
    <property type="molecule type" value="Genomic_DNA"/>
</dbReference>
<dbReference type="AlphaFoldDB" id="A0A6I6MH43"/>
<dbReference type="GO" id="GO:0010181">
    <property type="term" value="F:FMN binding"/>
    <property type="evidence" value="ECO:0007669"/>
    <property type="project" value="TreeGrafter"/>
</dbReference>
<dbReference type="EC" id="1.7.-.-" evidence="2"/>
<evidence type="ECO:0000313" key="2">
    <source>
        <dbReference type="EMBL" id="QGZ93679.1"/>
    </source>
</evidence>
<dbReference type="Proteomes" id="UP000431269">
    <property type="component" value="Chromosome"/>
</dbReference>
<proteinExistence type="predicted"/>
<dbReference type="InterPro" id="IPR005025">
    <property type="entry name" value="FMN_Rdtase-like_dom"/>
</dbReference>